<dbReference type="InterPro" id="IPR015943">
    <property type="entry name" value="WD40/YVTN_repeat-like_dom_sf"/>
</dbReference>
<dbReference type="Proteomes" id="UP000198415">
    <property type="component" value="Unassembled WGS sequence"/>
</dbReference>
<dbReference type="OrthoDB" id="4565246at2"/>
<gene>
    <name evidence="1" type="ORF">SAMN06264365_108160</name>
</gene>
<evidence type="ECO:0000313" key="1">
    <source>
        <dbReference type="EMBL" id="SNR99788.1"/>
    </source>
</evidence>
<protein>
    <recommendedName>
        <fullName evidence="3">40-residue YVTN family beta-propeller repeat-containing protein</fullName>
    </recommendedName>
</protein>
<sequence length="320" mass="32722">MAGTPAQAAPIVTKEAMAQTVGTLIPGKIRISRDGTHVWAINATPASTSILKMVKINSIPAWVSVPLPDDCVEPGDIAFSTDSDTMYVTAPASNKILVLDAGTGAPTGRGEIGTFGSPNGIAVANVGGSDVIYVVNSAVGAITAYRADGIPVGRWTPATFEPIAVTASPDGSRVFVAGSNGVIMPVRTADQIALPYVIAEVGSGSVVRDLAITPNGSTLMVALDSDLDPLNGDDHIEAWAIRDAGISYLNGATTRSLLAGNVAAGWPLMNLPFQIPGLIDLNPAGALCLVDAMLDDLDNFIGPFPGVTGIPPFGLPAVRS</sequence>
<name>A0A239AXT2_9ACTN</name>
<keyword evidence="2" id="KW-1185">Reference proteome</keyword>
<accession>A0A239AXT2</accession>
<proteinExistence type="predicted"/>
<dbReference type="RefSeq" id="WP_089295107.1">
    <property type="nucleotide sequence ID" value="NZ_BOMU01000050.1"/>
</dbReference>
<dbReference type="SUPFAM" id="SSF75011">
    <property type="entry name" value="3-carboxy-cis,cis-mucoante lactonizing enzyme"/>
    <property type="match status" value="1"/>
</dbReference>
<dbReference type="PANTHER" id="PTHR47197:SF3">
    <property type="entry name" value="DIHYDRO-HEME D1 DEHYDROGENASE"/>
    <property type="match status" value="1"/>
</dbReference>
<organism evidence="1 2">
    <name type="scientific">Actinoplanes regularis</name>
    <dbReference type="NCBI Taxonomy" id="52697"/>
    <lineage>
        <taxon>Bacteria</taxon>
        <taxon>Bacillati</taxon>
        <taxon>Actinomycetota</taxon>
        <taxon>Actinomycetes</taxon>
        <taxon>Micromonosporales</taxon>
        <taxon>Micromonosporaceae</taxon>
        <taxon>Actinoplanes</taxon>
    </lineage>
</organism>
<dbReference type="EMBL" id="FZNR01000008">
    <property type="protein sequence ID" value="SNR99788.1"/>
    <property type="molecule type" value="Genomic_DNA"/>
</dbReference>
<reference evidence="1 2" key="1">
    <citation type="submission" date="2017-06" db="EMBL/GenBank/DDBJ databases">
        <authorList>
            <person name="Kim H.J."/>
            <person name="Triplett B.A."/>
        </authorList>
    </citation>
    <scope>NUCLEOTIDE SEQUENCE [LARGE SCALE GENOMIC DNA]</scope>
    <source>
        <strain evidence="1 2">DSM 43151</strain>
    </source>
</reference>
<dbReference type="Gene3D" id="2.130.10.10">
    <property type="entry name" value="YVTN repeat-like/Quinoprotein amine dehydrogenase"/>
    <property type="match status" value="1"/>
</dbReference>
<dbReference type="InterPro" id="IPR051200">
    <property type="entry name" value="Host-pathogen_enzymatic-act"/>
</dbReference>
<evidence type="ECO:0008006" key="3">
    <source>
        <dbReference type="Google" id="ProtNLM"/>
    </source>
</evidence>
<dbReference type="PANTHER" id="PTHR47197">
    <property type="entry name" value="PROTEIN NIRF"/>
    <property type="match status" value="1"/>
</dbReference>
<evidence type="ECO:0000313" key="2">
    <source>
        <dbReference type="Proteomes" id="UP000198415"/>
    </source>
</evidence>
<dbReference type="AlphaFoldDB" id="A0A239AXT2"/>